<protein>
    <recommendedName>
        <fullName evidence="3">Nucleoporin Nup186/Nup192/Nup205</fullName>
    </recommendedName>
</protein>
<keyword evidence="2" id="KW-1185">Reference proteome</keyword>
<proteinExistence type="predicted"/>
<organism evidence="1 2">
    <name type="scientific">Rosa chinensis</name>
    <name type="common">China rose</name>
    <dbReference type="NCBI Taxonomy" id="74649"/>
    <lineage>
        <taxon>Eukaryota</taxon>
        <taxon>Viridiplantae</taxon>
        <taxon>Streptophyta</taxon>
        <taxon>Embryophyta</taxon>
        <taxon>Tracheophyta</taxon>
        <taxon>Spermatophyta</taxon>
        <taxon>Magnoliopsida</taxon>
        <taxon>eudicotyledons</taxon>
        <taxon>Gunneridae</taxon>
        <taxon>Pentapetalae</taxon>
        <taxon>rosids</taxon>
        <taxon>fabids</taxon>
        <taxon>Rosales</taxon>
        <taxon>Rosaceae</taxon>
        <taxon>Rosoideae</taxon>
        <taxon>Rosoideae incertae sedis</taxon>
        <taxon>Rosa</taxon>
    </lineage>
</organism>
<dbReference type="GO" id="GO:0006606">
    <property type="term" value="P:protein import into nucleus"/>
    <property type="evidence" value="ECO:0007669"/>
    <property type="project" value="TreeGrafter"/>
</dbReference>
<dbReference type="PANTHER" id="PTHR31431">
    <property type="entry name" value="NUCLEOPORIN NUP188 HOMOLOG"/>
    <property type="match status" value="1"/>
</dbReference>
<dbReference type="InterPro" id="IPR044840">
    <property type="entry name" value="Nup188"/>
</dbReference>
<accession>A0A2P6PJ63</accession>
<dbReference type="GO" id="GO:0044611">
    <property type="term" value="C:nuclear pore inner ring"/>
    <property type="evidence" value="ECO:0007669"/>
    <property type="project" value="TreeGrafter"/>
</dbReference>
<dbReference type="Gramene" id="PRQ21971">
    <property type="protein sequence ID" value="PRQ21971"/>
    <property type="gene ID" value="RchiOBHm_Chr6g0245151"/>
</dbReference>
<dbReference type="PANTHER" id="PTHR31431:SF1">
    <property type="entry name" value="NUCLEOPORIN NUP188"/>
    <property type="match status" value="1"/>
</dbReference>
<dbReference type="EMBL" id="PDCK01000044">
    <property type="protein sequence ID" value="PRQ21971.1"/>
    <property type="molecule type" value="Genomic_DNA"/>
</dbReference>
<evidence type="ECO:0008006" key="3">
    <source>
        <dbReference type="Google" id="ProtNLM"/>
    </source>
</evidence>
<reference evidence="1 2" key="1">
    <citation type="journal article" date="2018" name="Nat. Genet.">
        <title>The Rosa genome provides new insights in the design of modern roses.</title>
        <authorList>
            <person name="Bendahmane M."/>
        </authorList>
    </citation>
    <scope>NUCLEOTIDE SEQUENCE [LARGE SCALE GENOMIC DNA]</scope>
    <source>
        <strain evidence="2">cv. Old Blush</strain>
    </source>
</reference>
<dbReference type="STRING" id="74649.A0A2P6PJ63"/>
<gene>
    <name evidence="1" type="ORF">RchiOBHm_Chr6g0245151</name>
</gene>
<sequence length="1967" mass="220195">MATDVDASLWWDPFSLLLTDLENAPLSDDLPPNLVKKLKANHAWFVDTVFLFKPPSEKSKAALDSQLVKIGSHQLDIKPELKDKALTISSYLCLDEVQSYILVERSLKDNNVALDSVAHEYVHAVLIHYYIERQCLLKCTRSILMLALSLETFSGEGTAIKEEALKLISDGLEKKLISVLQDLLSSNPPEQMDVDLFSLWAEETLIEDNLVLDILFLAYYESLCTCNGETWKGLCLLYKGILSGSSNFEKLAISTEALRSSYQAKVQLLLILIETLDLESCLQMVHDEMPFRHGASAITLADIQEIEAIISTLNAFETKEAGPLILAWAVFLCLISSLPGKEENNILMEIDHVGYVRQAFEASSLTYFVEILESDVLKESDGPVAGYRSVLRTIISAFIASYEINLQMEEGTLMLILDILCKIYQGEESLCIQFWDRGSFIDGPIRCLLYNLESEFPFRTVELVRLLSSLCEGTWPAECVYNFLDKSVGVSSLFKIANNSFRDGISQTVETDLPLHVPGLEGLVIPSKTCGHILRLVGENTALVRWEYTQSGVLVLLMRLAQELYFQRNEEVLLILNLLSRMVTFSMAVCFALMDIGSSLHFQSTGMSGQNSMWVVEMISTLVRRLSPTPSGAALMSVAINILAKMLKCSPSHVAEVALKANMFDFEIGDNGSSSESWLLSGKLAKMLVIDCEHNDSDCALTISVLDFTLQFMESGVKNDAVLALIVFSLQYVLVNHEYWKYKLKHTRWRVTLKVLEVLKRCITSTSCSEKLDEVILDRIFCDSSIHNTLFQIVCTTPQMLERLCFSRLIELTEIEGLQLAICSVLDVLFIMLSKFSKGTFSSLPIFHQAVFSSATKPIPVVAALVSFISYSRNPRIQVGAARVLSVFLMMADIIQPYLFGSSFGLDDIQIEDLRHGISYILLEQSVSNEDLFVAVVNLLTSAARYQPAFLVSVLSTKFNEGVQLSNAGDMKLPTNEVLLRSSESEKASVVDAVLHYVRRSNDLINSNPRILLNVLNFLRALWQDAARYSGILECVKGSENFWKNLSSSISKISSVEAPLPENLTETEAQDFGYRYQCQSSILEIMANDVFLQKKLLHAESLVKQVTESQDKIQNTVRTEKSKGEILEDILSAWCGSSVWGNLTKSLSHSEYDTNLYLRAKVAASSVTALVMVKLARGDAGSLSVSLLEKSRILLNKLRSHPAFSELLAQYSLHSYSAEKERNYLILSDLYYHLQGKVEGREIGAGSFKELSQFLIESNIFQTYQLKYDGDLFITGKDAYRFDLKRVRADLGSDLWDYSTWKESKAIAETMLNHMKDVNSMVFLTSSKLSALRALRSVLTVYLDDSLESKSTGREISDQLVFPCIDHICQNFLDTVKSLAPELGASEEIFHFLAAQAELLLYLMISTHKSLPPSVCVLVLKTSAAGLKVLSDFQPLVTGSSVSVVSSTVKLLLMLLLSAVKFSCHYSNLVGERDTVSVENMAKISNLSLRLLPILCNRIASAEDCRLSLTTMDLILRNFLTPNTWFPIIQNHLQLQHFILKLQDKKSLESVPIIMKFFLTLARVRQGAEMLINHGFLSSLRFLFAEYLDDMSSSVTMSNRLSNSSDIMEKPKQIWGLGSAVITAMVQSLGDSSACSDVVENVIPYFFSEKAYMISYYLSAPDFPSDDHDKKRPRAQQRQTSLTDLKETEHTLMLMCVLAKHWNSWVKAMKELDSQLREKSIHLLAFISRGTQRLGETSSFSAPLICPPTLKEEFDTCKKPSFVNSRSGWFALSPPGCMSKPKVSAASITSTALTIKTQATANGYHVSQSYFSDTIALQIYKITFLLLKFLCLQAECASRRSEEVGFVDLDHFPELPMPEILHGLQDQAIAIITELCEANRMKEIHIEVQSICCLLLQIMEMAMYLELCVLQICGIRPVLGRVEDFSKEVKLLIKATETHAFLKPSLKSLKQIMSVVYPGLVQADEFL</sequence>
<evidence type="ECO:0000313" key="2">
    <source>
        <dbReference type="Proteomes" id="UP000238479"/>
    </source>
</evidence>
<dbReference type="OMA" id="LCVQFWD"/>
<dbReference type="GO" id="GO:0006405">
    <property type="term" value="P:RNA export from nucleus"/>
    <property type="evidence" value="ECO:0007669"/>
    <property type="project" value="TreeGrafter"/>
</dbReference>
<name>A0A2P6PJ63_ROSCH</name>
<dbReference type="GO" id="GO:0017056">
    <property type="term" value="F:structural constituent of nuclear pore"/>
    <property type="evidence" value="ECO:0007669"/>
    <property type="project" value="InterPro"/>
</dbReference>
<evidence type="ECO:0000313" key="1">
    <source>
        <dbReference type="EMBL" id="PRQ21971.1"/>
    </source>
</evidence>
<comment type="caution">
    <text evidence="1">The sequence shown here is derived from an EMBL/GenBank/DDBJ whole genome shotgun (WGS) entry which is preliminary data.</text>
</comment>
<dbReference type="Proteomes" id="UP000238479">
    <property type="component" value="Chromosome 6"/>
</dbReference>